<dbReference type="PANTHER" id="PTHR47331:SF5">
    <property type="entry name" value="RIBONUCLEASE H"/>
    <property type="match status" value="1"/>
</dbReference>
<evidence type="ECO:0000259" key="2">
    <source>
        <dbReference type="Pfam" id="PF05585"/>
    </source>
</evidence>
<dbReference type="PANTHER" id="PTHR47331">
    <property type="entry name" value="PHD-TYPE DOMAIN-CONTAINING PROTEIN"/>
    <property type="match status" value="1"/>
</dbReference>
<evidence type="ECO:0000313" key="3">
    <source>
        <dbReference type="Proteomes" id="UP000887566"/>
    </source>
</evidence>
<feature type="region of interest" description="Disordered" evidence="1">
    <location>
        <begin position="1"/>
        <end position="23"/>
    </location>
</feature>
<dbReference type="SUPFAM" id="SSF56672">
    <property type="entry name" value="DNA/RNA polymerases"/>
    <property type="match status" value="1"/>
</dbReference>
<dbReference type="Proteomes" id="UP000887566">
    <property type="component" value="Unplaced"/>
</dbReference>
<dbReference type="InterPro" id="IPR008737">
    <property type="entry name" value="DUF1758"/>
</dbReference>
<dbReference type="AlphaFoldDB" id="A0A914W835"/>
<protein>
    <submittedName>
        <fullName evidence="4">Peptidase aspartic putative domain-containing protein</fullName>
    </submittedName>
</protein>
<name>A0A914W835_9BILA</name>
<reference evidence="4" key="1">
    <citation type="submission" date="2022-11" db="UniProtKB">
        <authorList>
            <consortium name="WormBaseParasite"/>
        </authorList>
    </citation>
    <scope>IDENTIFICATION</scope>
</reference>
<dbReference type="Pfam" id="PF05585">
    <property type="entry name" value="DUF1758"/>
    <property type="match status" value="1"/>
</dbReference>
<proteinExistence type="predicted"/>
<sequence length="544" mass="61605">MDHNAALCPKKGEHHGQMGEGHQGHNYGGNQEMRRATAPQQGYNNGSNQGTFQKFAQRGRNEATRKVMAITEAEINDLEPMDDPTLVANTVIEYESEKENETDDQNQRSEVLLLSKEVLLINPDYPEFKIKTVAFLDGGSQLSFITTDISAMLHLSPKKQEHISISTFAEDHSKQVSANNYEIDLKHAQGTIRMHVTALKKLTGHITIPIEDKEYHHATNLQGKRAIPAILIGADYFWDIITPTEFQKLPSGFTMIDSKIGPMLCGKGHITSVMAIQRQKEIMAIQKQHQDTKKSTEELIEKFWKLETIGIHDNPEVNDDEIAIKQFQRSIKIRDGRYSVKWPWKDEIPQLPSNYFLCMGRLKSTVTKLAMQPDLLQKYDDIMKDQASKGIIELVEDTEDHGGIVHYLAHHPVINLQKKTTPIRIVHDGSMKTGKGGKSLNDCLYCGPTLLPDLCGMLFRFRTYEKAIVADVEKAFLQIGLEDQGRDAVRFLWLKDINKPWSADNIQVYRFCRVAFGIISSPFLLAATIQHHLQQHNTDVAKSI</sequence>
<dbReference type="InterPro" id="IPR043502">
    <property type="entry name" value="DNA/RNA_pol_sf"/>
</dbReference>
<keyword evidence="3" id="KW-1185">Reference proteome</keyword>
<evidence type="ECO:0000256" key="1">
    <source>
        <dbReference type="SAM" id="MobiDB-lite"/>
    </source>
</evidence>
<organism evidence="3 4">
    <name type="scientific">Plectus sambesii</name>
    <dbReference type="NCBI Taxonomy" id="2011161"/>
    <lineage>
        <taxon>Eukaryota</taxon>
        <taxon>Metazoa</taxon>
        <taxon>Ecdysozoa</taxon>
        <taxon>Nematoda</taxon>
        <taxon>Chromadorea</taxon>
        <taxon>Plectida</taxon>
        <taxon>Plectina</taxon>
        <taxon>Plectoidea</taxon>
        <taxon>Plectidae</taxon>
        <taxon>Plectus</taxon>
    </lineage>
</organism>
<accession>A0A914W835</accession>
<feature type="domain" description="DUF1758" evidence="2">
    <location>
        <begin position="119"/>
        <end position="267"/>
    </location>
</feature>
<dbReference type="WBParaSite" id="PSAMB.scaffold3421size18345.g21390.t1">
    <property type="protein sequence ID" value="PSAMB.scaffold3421size18345.g21390.t1"/>
    <property type="gene ID" value="PSAMB.scaffold3421size18345.g21390"/>
</dbReference>
<evidence type="ECO:0000313" key="4">
    <source>
        <dbReference type="WBParaSite" id="PSAMB.scaffold3421size18345.g21390.t1"/>
    </source>
</evidence>